<accession>A0A151JE84</accession>
<comment type="caution">
    <text evidence="1">The sequence shown here is derived from an EMBL/GenBank/DDBJ whole genome shotgun (WGS) entry which is preliminary data.</text>
</comment>
<evidence type="ECO:0000313" key="1">
    <source>
        <dbReference type="EMBL" id="KYN24071.1"/>
    </source>
</evidence>
<dbReference type="EMBL" id="LOMK01000002">
    <property type="protein sequence ID" value="KYN24071.1"/>
    <property type="molecule type" value="Genomic_DNA"/>
</dbReference>
<dbReference type="AlphaFoldDB" id="A0A151JE84"/>
<dbReference type="Proteomes" id="UP000075349">
    <property type="component" value="Unassembled WGS sequence"/>
</dbReference>
<name>A0A151JE84_9VIBR</name>
<gene>
    <name evidence="1" type="ORF">AUQ44_20080</name>
</gene>
<protein>
    <submittedName>
        <fullName evidence="1">Uncharacterized protein</fullName>
    </submittedName>
</protein>
<evidence type="ECO:0000313" key="2">
    <source>
        <dbReference type="Proteomes" id="UP000075349"/>
    </source>
</evidence>
<sequence>MRSFYRLSIMAKLHTQLWVITQILSFRQPCLLLRLCFDLIEKKNQGFIKCRKTLLIDDIAPLRFDVKRLIGGGHLCQLQAIFRKTQLDLRPEKIAVGGKDKHLVSTLFESHFCIKMALIINEIINTVARTFIVAALVKITLLYN</sequence>
<organism evidence="1 2">
    <name type="scientific">Vibrio cidicii</name>
    <dbReference type="NCBI Taxonomy" id="1763883"/>
    <lineage>
        <taxon>Bacteria</taxon>
        <taxon>Pseudomonadati</taxon>
        <taxon>Pseudomonadota</taxon>
        <taxon>Gammaproteobacteria</taxon>
        <taxon>Vibrionales</taxon>
        <taxon>Vibrionaceae</taxon>
        <taxon>Vibrio</taxon>
    </lineage>
</organism>
<reference evidence="2" key="1">
    <citation type="submission" date="2015-12" db="EMBL/GenBank/DDBJ databases">
        <authorList>
            <person name="Tarr C.L."/>
            <person name="Gladney L.M."/>
        </authorList>
    </citation>
    <scope>NUCLEOTIDE SEQUENCE [LARGE SCALE GENOMIC DNA]</scope>
    <source>
        <strain evidence="2">2756-81</strain>
    </source>
</reference>
<proteinExistence type="predicted"/>